<proteinExistence type="predicted"/>
<organism evidence="2 3">
    <name type="scientific">Artemisia annua</name>
    <name type="common">Sweet wormwood</name>
    <dbReference type="NCBI Taxonomy" id="35608"/>
    <lineage>
        <taxon>Eukaryota</taxon>
        <taxon>Viridiplantae</taxon>
        <taxon>Streptophyta</taxon>
        <taxon>Embryophyta</taxon>
        <taxon>Tracheophyta</taxon>
        <taxon>Spermatophyta</taxon>
        <taxon>Magnoliopsida</taxon>
        <taxon>eudicotyledons</taxon>
        <taxon>Gunneridae</taxon>
        <taxon>Pentapetalae</taxon>
        <taxon>asterids</taxon>
        <taxon>campanulids</taxon>
        <taxon>Asterales</taxon>
        <taxon>Asteraceae</taxon>
        <taxon>Asteroideae</taxon>
        <taxon>Anthemideae</taxon>
        <taxon>Artemisiinae</taxon>
        <taxon>Artemisia</taxon>
    </lineage>
</organism>
<keyword evidence="2" id="KW-0808">Transferase</keyword>
<evidence type="ECO:0000259" key="1">
    <source>
        <dbReference type="PROSITE" id="PS50011"/>
    </source>
</evidence>
<gene>
    <name evidence="2" type="ORF">CTI12_AA088510</name>
</gene>
<dbReference type="InterPro" id="IPR001245">
    <property type="entry name" value="Ser-Thr/Tyr_kinase_cat_dom"/>
</dbReference>
<dbReference type="InterPro" id="IPR045272">
    <property type="entry name" value="ANXUR1/2-like"/>
</dbReference>
<dbReference type="PROSITE" id="PS50011">
    <property type="entry name" value="PROTEIN_KINASE_DOM"/>
    <property type="match status" value="1"/>
</dbReference>
<reference evidence="2 3" key="1">
    <citation type="journal article" date="2018" name="Mol. Plant">
        <title>The genome of Artemisia annua provides insight into the evolution of Asteraceae family and artemisinin biosynthesis.</title>
        <authorList>
            <person name="Shen Q."/>
            <person name="Zhang L."/>
            <person name="Liao Z."/>
            <person name="Wang S."/>
            <person name="Yan T."/>
            <person name="Shi P."/>
            <person name="Liu M."/>
            <person name="Fu X."/>
            <person name="Pan Q."/>
            <person name="Wang Y."/>
            <person name="Lv Z."/>
            <person name="Lu X."/>
            <person name="Zhang F."/>
            <person name="Jiang W."/>
            <person name="Ma Y."/>
            <person name="Chen M."/>
            <person name="Hao X."/>
            <person name="Li L."/>
            <person name="Tang Y."/>
            <person name="Lv G."/>
            <person name="Zhou Y."/>
            <person name="Sun X."/>
            <person name="Brodelius P.E."/>
            <person name="Rose J.K.C."/>
            <person name="Tang K."/>
        </authorList>
    </citation>
    <scope>NUCLEOTIDE SEQUENCE [LARGE SCALE GENOMIC DNA]</scope>
    <source>
        <strain evidence="3">cv. Huhao1</strain>
        <tissue evidence="2">Leaf</tissue>
    </source>
</reference>
<accession>A0A2U1Q162</accession>
<dbReference type="Pfam" id="PF07714">
    <property type="entry name" value="PK_Tyr_Ser-Thr"/>
    <property type="match status" value="1"/>
</dbReference>
<dbReference type="Gene3D" id="3.30.200.20">
    <property type="entry name" value="Phosphorylase Kinase, domain 1"/>
    <property type="match status" value="1"/>
</dbReference>
<dbReference type="InterPro" id="IPR000719">
    <property type="entry name" value="Prot_kinase_dom"/>
</dbReference>
<keyword evidence="2" id="KW-0418">Kinase</keyword>
<dbReference type="GO" id="GO:0004714">
    <property type="term" value="F:transmembrane receptor protein tyrosine kinase activity"/>
    <property type="evidence" value="ECO:0007669"/>
    <property type="project" value="InterPro"/>
</dbReference>
<name>A0A2U1Q162_ARTAN</name>
<dbReference type="PANTHER" id="PTHR27003:SF383">
    <property type="entry name" value="TYROSINE-PROTEIN KINASE, NON-RECEPTOR JAK_TYK2-RELATED"/>
    <property type="match status" value="1"/>
</dbReference>
<dbReference type="GO" id="GO:0005886">
    <property type="term" value="C:plasma membrane"/>
    <property type="evidence" value="ECO:0007669"/>
    <property type="project" value="TreeGrafter"/>
</dbReference>
<dbReference type="Gene3D" id="1.10.510.10">
    <property type="entry name" value="Transferase(Phosphotransferase) domain 1"/>
    <property type="match status" value="1"/>
</dbReference>
<keyword evidence="3" id="KW-1185">Reference proteome</keyword>
<dbReference type="STRING" id="35608.A0A2U1Q162"/>
<comment type="caution">
    <text evidence="2">The sequence shown here is derived from an EMBL/GenBank/DDBJ whole genome shotgun (WGS) entry which is preliminary data.</text>
</comment>
<evidence type="ECO:0000313" key="2">
    <source>
        <dbReference type="EMBL" id="PWA91682.1"/>
    </source>
</evidence>
<evidence type="ECO:0000313" key="3">
    <source>
        <dbReference type="Proteomes" id="UP000245207"/>
    </source>
</evidence>
<sequence length="401" mass="45687">MDPQSFNVFAKTAYDCLNEERSKRPNINEIVPRLEKALKLQLACKNIGSTGLKSHLRNKPVSSVKDLSHSRLSYENIESATNDFANEIIMTEYEDVVHHTGHLLHSGQYIDIIAKTLSYEDAKDGSKKFWTEISMLSSLKHKNLVSIIGFYDHDESDYKMIIYKKEANESLKKYLSHQTLTWMQRLKICVGVAKALSYIHYDVGRDFSVIHCNIRSSNILLDDKWEPKISGFELSLKNTVGRRHRVLLTRDIIENVYVDPKYKKTGGVTHKSDVYSFGVVLLEVLCGRSATLPGEVLGDGLLSQLAKSHLDDMIDPHLLKQMDPEALKIFSDTTYCCIKEDRADRPYIDQVVKRLEKALELQWKHENPVNRTSTIQLKGIQPVAFKIPTSRSLSTNGALFD</sequence>
<dbReference type="EMBL" id="PKPP01000527">
    <property type="protein sequence ID" value="PWA91682.1"/>
    <property type="molecule type" value="Genomic_DNA"/>
</dbReference>
<dbReference type="SUPFAM" id="SSF56112">
    <property type="entry name" value="Protein kinase-like (PK-like)"/>
    <property type="match status" value="1"/>
</dbReference>
<dbReference type="AlphaFoldDB" id="A0A2U1Q162"/>
<dbReference type="GO" id="GO:0005524">
    <property type="term" value="F:ATP binding"/>
    <property type="evidence" value="ECO:0007669"/>
    <property type="project" value="InterPro"/>
</dbReference>
<feature type="domain" description="Protein kinase" evidence="1">
    <location>
        <begin position="74"/>
        <end position="359"/>
    </location>
</feature>
<dbReference type="InterPro" id="IPR011009">
    <property type="entry name" value="Kinase-like_dom_sf"/>
</dbReference>
<dbReference type="Proteomes" id="UP000245207">
    <property type="component" value="Unassembled WGS sequence"/>
</dbReference>
<dbReference type="GO" id="GO:0009506">
    <property type="term" value="C:plasmodesma"/>
    <property type="evidence" value="ECO:0007669"/>
    <property type="project" value="TreeGrafter"/>
</dbReference>
<protein>
    <submittedName>
        <fullName evidence="2">Serine/threonine/dual specificity protein kinase, catalytic domain-containing protein</fullName>
    </submittedName>
</protein>
<dbReference type="PANTHER" id="PTHR27003">
    <property type="entry name" value="OS07G0166700 PROTEIN"/>
    <property type="match status" value="1"/>
</dbReference>
<dbReference type="OrthoDB" id="978493at2759"/>